<dbReference type="GO" id="GO:0000049">
    <property type="term" value="F:tRNA binding"/>
    <property type="evidence" value="ECO:0007669"/>
    <property type="project" value="UniProtKB-KW"/>
</dbReference>
<dbReference type="Gene3D" id="3.20.20.70">
    <property type="entry name" value="Aldolase class I"/>
    <property type="match status" value="2"/>
</dbReference>
<dbReference type="SUPFAM" id="SSF51395">
    <property type="entry name" value="FMN-linked oxidoreductases"/>
    <property type="match status" value="1"/>
</dbReference>
<name>A0A0G4H2G7_9ALVE</name>
<proteinExistence type="predicted"/>
<evidence type="ECO:0000259" key="10">
    <source>
        <dbReference type="Pfam" id="PF01207"/>
    </source>
</evidence>
<dbReference type="Pfam" id="PF01207">
    <property type="entry name" value="Dus"/>
    <property type="match status" value="1"/>
</dbReference>
<evidence type="ECO:0000313" key="11">
    <source>
        <dbReference type="EMBL" id="CEM37669.1"/>
    </source>
</evidence>
<feature type="domain" description="DUS-like FMN-binding" evidence="10">
    <location>
        <begin position="174"/>
        <end position="325"/>
    </location>
</feature>
<dbReference type="InterPro" id="IPR004653">
    <property type="entry name" value="DusA"/>
</dbReference>
<evidence type="ECO:0000256" key="8">
    <source>
        <dbReference type="ARBA" id="ARBA00023002"/>
    </source>
</evidence>
<evidence type="ECO:0000256" key="1">
    <source>
        <dbReference type="ARBA" id="ARBA00001917"/>
    </source>
</evidence>
<gene>
    <name evidence="11" type="ORF">Cvel_24375</name>
</gene>
<comment type="cofactor">
    <cofactor evidence="1">
        <name>FMN</name>
        <dbReference type="ChEBI" id="CHEBI:58210"/>
    </cofactor>
</comment>
<keyword evidence="3" id="KW-0285">Flavoprotein</keyword>
<evidence type="ECO:0000256" key="7">
    <source>
        <dbReference type="ARBA" id="ARBA00022884"/>
    </source>
</evidence>
<evidence type="ECO:0000256" key="5">
    <source>
        <dbReference type="ARBA" id="ARBA00022694"/>
    </source>
</evidence>
<dbReference type="PhylomeDB" id="A0A0G4H2G7"/>
<feature type="compositionally biased region" description="Polar residues" evidence="9">
    <location>
        <begin position="641"/>
        <end position="651"/>
    </location>
</feature>
<evidence type="ECO:0000256" key="2">
    <source>
        <dbReference type="ARBA" id="ARBA00022555"/>
    </source>
</evidence>
<dbReference type="PANTHER" id="PTHR42907">
    <property type="entry name" value="FMN-LINKED OXIDOREDUCTASES SUPERFAMILY PROTEIN"/>
    <property type="match status" value="1"/>
</dbReference>
<dbReference type="CDD" id="cd02801">
    <property type="entry name" value="DUS_like_FMN"/>
    <property type="match status" value="1"/>
</dbReference>
<dbReference type="AlphaFoldDB" id="A0A0G4H2G7"/>
<sequence length="681" mass="73121">MTDVVARYRQEPCEGHRGRAGGDEWYSYTYSDCIGHGIEVAPMIDHSDTFFRYYMRMFTRCAPVWTEMLVDNTILNCDNLPEYVHHYEIEHPVVCQLGQSNVLLSAYLRPFFWLLCPAFPRPPPLPSSFPTHLTPALLLPACPVPQPPCLLLSHPIFQPSVSVSSPLTIDALPGGSNPTTLAEAAAIVESWGYDEINLNCGCPSERVAGKSCFGAALMREAETVREIVSAMRKRVSVPVSVKTRLGIDDLDCQEFTEKFVETVAASGCSRFIMHARKAFLKGLSAAQNRTVPPLHYDRVFRLKKKFPFLSISINGQIRDLDLAEDLIFARGNPKGESLWPEDGDTLMESVRAESLLWGGRGAQTEGASSASSGSEEIMGGRGPRVLSSVMMGRAALNNCSVFADADRRFYGRPNPPTARTRRTALDGYLSFLEENFPEAQMKQGRLFQLVSPVLGTLGGQSGNRQFRQKIDSEMRGKKNLGRTAASVIEAAIDLIDEQYPQVLDMAIYTDEGVMNKFDHRDTPRWHASEASAGTSAGREGMADGGDVGARKGEGEGVGRGGGGGGGGGGESGASTLAVGDCNGGPKKRPLSPSNPVPSSEEAGPQTVSSSSSSSSSFLPTPDASSPGDAKRGKGAVKETSAGASEQEQQQPVEKAQADLFGQPLPQQSGGLPRPPTTGEGG</sequence>
<keyword evidence="2" id="KW-0820">tRNA-binding</keyword>
<keyword evidence="7" id="KW-0694">RNA-binding</keyword>
<feature type="compositionally biased region" description="Gly residues" evidence="9">
    <location>
        <begin position="557"/>
        <end position="571"/>
    </location>
</feature>
<dbReference type="InterPro" id="IPR018517">
    <property type="entry name" value="tRNA_hU_synthase_CS"/>
</dbReference>
<dbReference type="VEuPathDB" id="CryptoDB:Cvel_24375"/>
<dbReference type="EMBL" id="CDMZ01001794">
    <property type="protein sequence ID" value="CEM37669.1"/>
    <property type="molecule type" value="Genomic_DNA"/>
</dbReference>
<evidence type="ECO:0000256" key="6">
    <source>
        <dbReference type="ARBA" id="ARBA00022857"/>
    </source>
</evidence>
<keyword evidence="8" id="KW-0560">Oxidoreductase</keyword>
<dbReference type="PANTHER" id="PTHR42907:SF1">
    <property type="entry name" value="FMN-LINKED OXIDOREDUCTASES SUPERFAMILY PROTEIN"/>
    <property type="match status" value="1"/>
</dbReference>
<protein>
    <recommendedName>
        <fullName evidence="10">DUS-like FMN-binding domain-containing protein</fullName>
    </recommendedName>
</protein>
<keyword evidence="6" id="KW-0521">NADP</keyword>
<dbReference type="GO" id="GO:0050660">
    <property type="term" value="F:flavin adenine dinucleotide binding"/>
    <property type="evidence" value="ECO:0007669"/>
    <property type="project" value="InterPro"/>
</dbReference>
<feature type="region of interest" description="Disordered" evidence="9">
    <location>
        <begin position="519"/>
        <end position="681"/>
    </location>
</feature>
<dbReference type="InterPro" id="IPR035587">
    <property type="entry name" value="DUS-like_FMN-bd"/>
</dbReference>
<reference evidence="11" key="1">
    <citation type="submission" date="2014-11" db="EMBL/GenBank/DDBJ databases">
        <authorList>
            <person name="Otto D Thomas"/>
            <person name="Naeem Raeece"/>
        </authorList>
    </citation>
    <scope>NUCLEOTIDE SEQUENCE</scope>
</reference>
<keyword evidence="4" id="KW-0288">FMN</keyword>
<evidence type="ECO:0000256" key="3">
    <source>
        <dbReference type="ARBA" id="ARBA00022630"/>
    </source>
</evidence>
<dbReference type="InterPro" id="IPR013785">
    <property type="entry name" value="Aldolase_TIM"/>
</dbReference>
<evidence type="ECO:0000256" key="4">
    <source>
        <dbReference type="ARBA" id="ARBA00022643"/>
    </source>
</evidence>
<evidence type="ECO:0000256" key="9">
    <source>
        <dbReference type="SAM" id="MobiDB-lite"/>
    </source>
</evidence>
<keyword evidence="5" id="KW-0819">tRNA processing</keyword>
<organism evidence="11">
    <name type="scientific">Chromera velia CCMP2878</name>
    <dbReference type="NCBI Taxonomy" id="1169474"/>
    <lineage>
        <taxon>Eukaryota</taxon>
        <taxon>Sar</taxon>
        <taxon>Alveolata</taxon>
        <taxon>Colpodellida</taxon>
        <taxon>Chromeraceae</taxon>
        <taxon>Chromera</taxon>
    </lineage>
</organism>
<accession>A0A0G4H2G7</accession>
<dbReference type="PROSITE" id="PS01136">
    <property type="entry name" value="UPF0034"/>
    <property type="match status" value="1"/>
</dbReference>
<dbReference type="GO" id="GO:0017150">
    <property type="term" value="F:tRNA dihydrouridine synthase activity"/>
    <property type="evidence" value="ECO:0007669"/>
    <property type="project" value="InterPro"/>
</dbReference>